<dbReference type="SUPFAM" id="SSF47413">
    <property type="entry name" value="lambda repressor-like DNA-binding domains"/>
    <property type="match status" value="1"/>
</dbReference>
<evidence type="ECO:0000313" key="3">
    <source>
        <dbReference type="Proteomes" id="UP000029643"/>
    </source>
</evidence>
<protein>
    <recommendedName>
        <fullName evidence="1">HTH cro/C1-type domain-containing protein</fullName>
    </recommendedName>
</protein>
<evidence type="ECO:0000259" key="1">
    <source>
        <dbReference type="PROSITE" id="PS50943"/>
    </source>
</evidence>
<reference evidence="2 3" key="1">
    <citation type="journal article" date="2014" name="Genome Announc.">
        <title>Draft Genome Sequences of Marine Flavobacterium Algibacter lectus Strains SS8 and NR4.</title>
        <authorList>
            <person name="Takatani N."/>
            <person name="Nakanishi M."/>
            <person name="Meirelles P."/>
            <person name="Mino S."/>
            <person name="Suda W."/>
            <person name="Oshima K."/>
            <person name="Hattori M."/>
            <person name="Ohkuma M."/>
            <person name="Hosokawa M."/>
            <person name="Miyashita K."/>
            <person name="Thompson F.L."/>
            <person name="Niwa A."/>
            <person name="Sawabe T."/>
            <person name="Sawabe T."/>
        </authorList>
    </citation>
    <scope>NUCLEOTIDE SEQUENCE [LARGE SCALE GENOMIC DNA]</scope>
    <source>
        <strain evidence="3">JCM19274</strain>
    </source>
</reference>
<proteinExistence type="predicted"/>
<dbReference type="AlphaFoldDB" id="A0A090X0D4"/>
<dbReference type="Gene3D" id="1.10.260.40">
    <property type="entry name" value="lambda repressor-like DNA-binding domains"/>
    <property type="match status" value="1"/>
</dbReference>
<dbReference type="InterPro" id="IPR010982">
    <property type="entry name" value="Lambda_DNA-bd_dom_sf"/>
</dbReference>
<feature type="domain" description="HTH cro/C1-type" evidence="1">
    <location>
        <begin position="8"/>
        <end position="62"/>
    </location>
</feature>
<dbReference type="Pfam" id="PF01381">
    <property type="entry name" value="HTH_3"/>
    <property type="match status" value="1"/>
</dbReference>
<dbReference type="EMBL" id="BBNU01000042">
    <property type="protein sequence ID" value="GAL82706.1"/>
    <property type="molecule type" value="Genomic_DNA"/>
</dbReference>
<dbReference type="RefSeq" id="WP_042501807.1">
    <property type="nucleotide sequence ID" value="NZ_BBNU01000042.1"/>
</dbReference>
<evidence type="ECO:0000313" key="2">
    <source>
        <dbReference type="EMBL" id="GAL82706.1"/>
    </source>
</evidence>
<dbReference type="GO" id="GO:0003677">
    <property type="term" value="F:DNA binding"/>
    <property type="evidence" value="ECO:0007669"/>
    <property type="project" value="InterPro"/>
</dbReference>
<organism evidence="2 3">
    <name type="scientific">Algibacter lectus</name>
    <dbReference type="NCBI Taxonomy" id="221126"/>
    <lineage>
        <taxon>Bacteria</taxon>
        <taxon>Pseudomonadati</taxon>
        <taxon>Bacteroidota</taxon>
        <taxon>Flavobacteriia</taxon>
        <taxon>Flavobacteriales</taxon>
        <taxon>Flavobacteriaceae</taxon>
        <taxon>Algibacter</taxon>
    </lineage>
</organism>
<sequence>MGSFGKFIKTEREKKGWSQTEFGALIKINTPAISGIENDRKKFSVSKLELLAELFEMDYKFLKDLYFGDKFAKEAYEYNCSENVFTVAENQTNYLKEVNAKQGKIKF</sequence>
<dbReference type="InterPro" id="IPR001387">
    <property type="entry name" value="Cro/C1-type_HTH"/>
</dbReference>
<gene>
    <name evidence="2" type="ORF">JCM19274_3844</name>
</gene>
<comment type="caution">
    <text evidence="2">The sequence shown here is derived from an EMBL/GenBank/DDBJ whole genome shotgun (WGS) entry which is preliminary data.</text>
</comment>
<name>A0A090X0D4_9FLAO</name>
<dbReference type="PROSITE" id="PS50943">
    <property type="entry name" value="HTH_CROC1"/>
    <property type="match status" value="1"/>
</dbReference>
<dbReference type="CDD" id="cd00093">
    <property type="entry name" value="HTH_XRE"/>
    <property type="match status" value="1"/>
</dbReference>
<dbReference type="SMART" id="SM00530">
    <property type="entry name" value="HTH_XRE"/>
    <property type="match status" value="1"/>
</dbReference>
<accession>A0A090X0D4</accession>
<dbReference type="Proteomes" id="UP000029643">
    <property type="component" value="Unassembled WGS sequence"/>
</dbReference>